<dbReference type="InterPro" id="IPR003016">
    <property type="entry name" value="2-oxoA_DH_lipoyl-BS"/>
</dbReference>
<dbReference type="EMBL" id="JAUTXT010000017">
    <property type="protein sequence ID" value="KAK3674897.1"/>
    <property type="molecule type" value="Genomic_DNA"/>
</dbReference>
<dbReference type="CDD" id="cd06849">
    <property type="entry name" value="lipoyl_domain"/>
    <property type="match status" value="1"/>
</dbReference>
<dbReference type="PROSITE" id="PS51826">
    <property type="entry name" value="PSBD"/>
    <property type="match status" value="1"/>
</dbReference>
<dbReference type="InterPro" id="IPR036625">
    <property type="entry name" value="E3-bd_dom_sf"/>
</dbReference>
<evidence type="ECO:0000259" key="5">
    <source>
        <dbReference type="PROSITE" id="PS50968"/>
    </source>
</evidence>
<dbReference type="InterPro" id="IPR004167">
    <property type="entry name" value="PSBD"/>
</dbReference>
<dbReference type="EC" id="2.3.1.12" evidence="7"/>
<evidence type="ECO:0000256" key="1">
    <source>
        <dbReference type="ARBA" id="ARBA00007317"/>
    </source>
</evidence>
<dbReference type="FunFam" id="2.40.50.100:FF:000010">
    <property type="entry name" value="Acetyltransferase component of pyruvate dehydrogenase complex"/>
    <property type="match status" value="1"/>
</dbReference>
<name>A0AAE0WNE1_9PEZI</name>
<feature type="compositionally biased region" description="Low complexity" evidence="4">
    <location>
        <begin position="153"/>
        <end position="186"/>
    </location>
</feature>
<dbReference type="GO" id="GO:0004742">
    <property type="term" value="F:dihydrolipoyllysine-residue acetyltransferase activity"/>
    <property type="evidence" value="ECO:0007669"/>
    <property type="project" value="UniProtKB-EC"/>
</dbReference>
<dbReference type="PROSITE" id="PS50968">
    <property type="entry name" value="BIOTINYL_LIPOYL"/>
    <property type="match status" value="1"/>
</dbReference>
<feature type="compositionally biased region" description="Polar residues" evidence="4">
    <location>
        <begin position="192"/>
        <end position="201"/>
    </location>
</feature>
<dbReference type="Pfam" id="PF00364">
    <property type="entry name" value="Biotin_lipoyl"/>
    <property type="match status" value="1"/>
</dbReference>
<feature type="domain" description="Peripheral subunit-binding (PSBD)" evidence="6">
    <location>
        <begin position="203"/>
        <end position="243"/>
    </location>
</feature>
<feature type="compositionally biased region" description="Basic and acidic residues" evidence="4">
    <location>
        <begin position="126"/>
        <end position="144"/>
    </location>
</feature>
<dbReference type="Pfam" id="PF02817">
    <property type="entry name" value="E3_binding"/>
    <property type="match status" value="1"/>
</dbReference>
<keyword evidence="8" id="KW-1185">Reference proteome</keyword>
<evidence type="ECO:0000313" key="7">
    <source>
        <dbReference type="EMBL" id="KAK3674897.1"/>
    </source>
</evidence>
<gene>
    <name evidence="7" type="primary">PDX1</name>
    <name evidence="7" type="ORF">LTR78_005241</name>
</gene>
<dbReference type="InterPro" id="IPR045257">
    <property type="entry name" value="E2/Pdx1"/>
</dbReference>
<protein>
    <submittedName>
        <fullName evidence="7">Pyridoxine biosynthesis protein</fullName>
        <ecNumber evidence="7">2.3.1.12</ecNumber>
    </submittedName>
</protein>
<evidence type="ECO:0000313" key="8">
    <source>
        <dbReference type="Proteomes" id="UP001274830"/>
    </source>
</evidence>
<dbReference type="SUPFAM" id="SSF51230">
    <property type="entry name" value="Single hybrid motif"/>
    <property type="match status" value="1"/>
</dbReference>
<dbReference type="Gene3D" id="2.40.50.100">
    <property type="match status" value="1"/>
</dbReference>
<dbReference type="Proteomes" id="UP001274830">
    <property type="component" value="Unassembled WGS sequence"/>
</dbReference>
<dbReference type="SUPFAM" id="SSF47005">
    <property type="entry name" value="Peripheral subunit-binding domain of 2-oxo acid dehydrogenase complex"/>
    <property type="match status" value="1"/>
</dbReference>
<comment type="similarity">
    <text evidence="1">Belongs to the 2-oxoacid dehydrogenase family.</text>
</comment>
<dbReference type="PANTHER" id="PTHR23151:SF82">
    <property type="entry name" value="PYRUVATE DEHYDROGENASE COMPLEX PROTEIN X COMPONENT, MITOCHONDRIAL"/>
    <property type="match status" value="1"/>
</dbReference>
<evidence type="ECO:0000256" key="3">
    <source>
        <dbReference type="ARBA" id="ARBA00022946"/>
    </source>
</evidence>
<keyword evidence="3" id="KW-0809">Transit peptide</keyword>
<keyword evidence="7" id="KW-0012">Acyltransferase</keyword>
<sequence length="455" mass="47909">MASVFNTAKLSARLASRYAPRCAARRGFRISSRNEAAQNFTMPALSPTMTEGNIANWRVKEGDSFSAGDVLLEIETDKATMDVEAQDDGVMVKIMSEEGSKGVKVGYRIAVIAEAGDDAASVEIPAEDKPAEEGQLARKDRPSPQEKLAGGLDPAESSPSSAEAPPSSAPESDASAGGAAATASAAQKETKPQSGRAQKQTYPLYPSVEHLLHTNGLTKEDANSIPASGPNGRLLKGDVLAHLGRVKKDYPSQSAARLTKLGHLDLSNIQLSKPTLPKTEAAKEAAAVPEIPQETEIAVPISLSAVIATQKKVNDTLGIFLPLSTFIARASELANEDLPLSKSRKPTANDLFNSVLGLDQVAASSRGRYTPQVMGLATPSSTAPARRAKKQDIIDILAPKSTAKKSIAGRPGAVGISTGANVFSVVAKSGEEKRAVEYLERMKLALEKEPGRLVL</sequence>
<proteinExistence type="inferred from homology"/>
<feature type="region of interest" description="Disordered" evidence="4">
    <location>
        <begin position="121"/>
        <end position="201"/>
    </location>
</feature>
<evidence type="ECO:0000256" key="2">
    <source>
        <dbReference type="ARBA" id="ARBA00022823"/>
    </source>
</evidence>
<dbReference type="Gene3D" id="4.10.320.10">
    <property type="entry name" value="E3-binding domain"/>
    <property type="match status" value="1"/>
</dbReference>
<evidence type="ECO:0000256" key="4">
    <source>
        <dbReference type="SAM" id="MobiDB-lite"/>
    </source>
</evidence>
<dbReference type="GeneID" id="89960951"/>
<accession>A0AAE0WNE1</accession>
<dbReference type="AlphaFoldDB" id="A0AAE0WNE1"/>
<organism evidence="7 8">
    <name type="scientific">Recurvomyces mirabilis</name>
    <dbReference type="NCBI Taxonomy" id="574656"/>
    <lineage>
        <taxon>Eukaryota</taxon>
        <taxon>Fungi</taxon>
        <taxon>Dikarya</taxon>
        <taxon>Ascomycota</taxon>
        <taxon>Pezizomycotina</taxon>
        <taxon>Dothideomycetes</taxon>
        <taxon>Dothideomycetidae</taxon>
        <taxon>Mycosphaerellales</taxon>
        <taxon>Teratosphaeriaceae</taxon>
        <taxon>Recurvomyces</taxon>
    </lineage>
</organism>
<keyword evidence="2" id="KW-0450">Lipoyl</keyword>
<dbReference type="PANTHER" id="PTHR23151">
    <property type="entry name" value="DIHYDROLIPOAMIDE ACETYL/SUCCINYL-TRANSFERASE-RELATED"/>
    <property type="match status" value="1"/>
</dbReference>
<dbReference type="GO" id="GO:0006086">
    <property type="term" value="P:pyruvate decarboxylation to acetyl-CoA"/>
    <property type="evidence" value="ECO:0007669"/>
    <property type="project" value="InterPro"/>
</dbReference>
<dbReference type="PROSITE" id="PS00189">
    <property type="entry name" value="LIPOYL"/>
    <property type="match status" value="1"/>
</dbReference>
<dbReference type="RefSeq" id="XP_064695807.1">
    <property type="nucleotide sequence ID" value="XM_064836416.1"/>
</dbReference>
<keyword evidence="7" id="KW-0808">Transferase</keyword>
<dbReference type="InterPro" id="IPR000089">
    <property type="entry name" value="Biotin_lipoyl"/>
</dbReference>
<feature type="domain" description="Lipoyl-binding" evidence="5">
    <location>
        <begin position="37"/>
        <end position="113"/>
    </location>
</feature>
<dbReference type="GO" id="GO:0045254">
    <property type="term" value="C:pyruvate dehydrogenase complex"/>
    <property type="evidence" value="ECO:0007669"/>
    <property type="project" value="InterPro"/>
</dbReference>
<comment type="caution">
    <text evidence="7">The sequence shown here is derived from an EMBL/GenBank/DDBJ whole genome shotgun (WGS) entry which is preliminary data.</text>
</comment>
<evidence type="ECO:0000259" key="6">
    <source>
        <dbReference type="PROSITE" id="PS51826"/>
    </source>
</evidence>
<reference evidence="7" key="1">
    <citation type="submission" date="2023-07" db="EMBL/GenBank/DDBJ databases">
        <title>Black Yeasts Isolated from many extreme environments.</title>
        <authorList>
            <person name="Coleine C."/>
            <person name="Stajich J.E."/>
            <person name="Selbmann L."/>
        </authorList>
    </citation>
    <scope>NUCLEOTIDE SEQUENCE</scope>
    <source>
        <strain evidence="7">CCFEE 5485</strain>
    </source>
</reference>
<dbReference type="InterPro" id="IPR011053">
    <property type="entry name" value="Single_hybrid_motif"/>
</dbReference>